<gene>
    <name evidence="1" type="ORF">C1T31_12600</name>
</gene>
<name>A0A2K1DVV1_9FLAO</name>
<dbReference type="PROSITE" id="PS51257">
    <property type="entry name" value="PROKAR_LIPOPROTEIN"/>
    <property type="match status" value="1"/>
</dbReference>
<proteinExistence type="predicted"/>
<dbReference type="AlphaFoldDB" id="A0A2K1DVV1"/>
<protein>
    <submittedName>
        <fullName evidence="1">Uncharacterized protein</fullName>
    </submittedName>
</protein>
<reference evidence="1 2" key="1">
    <citation type="submission" date="2018-01" db="EMBL/GenBank/DDBJ databases">
        <title>The draft genome of Hanstruepera neustonica JCM19743.</title>
        <authorList>
            <person name="He R.-H."/>
            <person name="Du Z.-J."/>
        </authorList>
    </citation>
    <scope>NUCLEOTIDE SEQUENCE [LARGE SCALE GENOMIC DNA]</scope>
    <source>
        <strain evidence="1 2">JCM19743</strain>
    </source>
</reference>
<dbReference type="OrthoDB" id="1451464at2"/>
<keyword evidence="2" id="KW-1185">Reference proteome</keyword>
<dbReference type="EMBL" id="POWF01000010">
    <property type="protein sequence ID" value="PNQ72160.1"/>
    <property type="molecule type" value="Genomic_DNA"/>
</dbReference>
<evidence type="ECO:0000313" key="1">
    <source>
        <dbReference type="EMBL" id="PNQ72160.1"/>
    </source>
</evidence>
<accession>A0A2K1DVV1</accession>
<comment type="caution">
    <text evidence="1">The sequence shown here is derived from an EMBL/GenBank/DDBJ whole genome shotgun (WGS) entry which is preliminary data.</text>
</comment>
<organism evidence="1 2">
    <name type="scientific">Hanstruepera neustonica</name>
    <dbReference type="NCBI Taxonomy" id="1445657"/>
    <lineage>
        <taxon>Bacteria</taxon>
        <taxon>Pseudomonadati</taxon>
        <taxon>Bacteroidota</taxon>
        <taxon>Flavobacteriia</taxon>
        <taxon>Flavobacteriales</taxon>
        <taxon>Flavobacteriaceae</taxon>
        <taxon>Hanstruepera</taxon>
    </lineage>
</organism>
<dbReference type="Proteomes" id="UP000236641">
    <property type="component" value="Unassembled WGS sequence"/>
</dbReference>
<dbReference type="RefSeq" id="WP_103052872.1">
    <property type="nucleotide sequence ID" value="NZ_POWF01000010.1"/>
</dbReference>
<evidence type="ECO:0000313" key="2">
    <source>
        <dbReference type="Proteomes" id="UP000236641"/>
    </source>
</evidence>
<sequence>MKYIIKFLLLACLIVSCSNQEKRIVLLENELNIDLGENYEVVKDEDKSNNGFESDYTLNINIKLNKAELDRIINQIESEPYFDQLKRFRSERGRYQIAGNENMEFFKLVSDSLLKTKYRGSWFRTDYGFEFLDMQDGYEPIEAEIHLKERILKFEFNHL</sequence>